<sequence length="630" mass="71344">MGETIRRVHGYDKNAYTYYPVLIVGAGASGIAMACRLKDKLGFDQFRIFDRQAGVGGTWWINRYPGVACDVPAPFYSFSFCQNPNWTHLYPTGREIVQYFHEVCEKYKITDKFELNTDVEQCRWLDDQQMWEVTLRRLVAGMGDLSSKERAKIVQEKGKSAVYSESEVVRAKVVISGVGGLVEPKGWPDEIPGIENFQGRMFHSARWDDSVDVTDKNVVVVGTGCSSAQLVPRLPHAPYNARSVVQLMRSPPWVVPSVQSPGGDEWWAKNSPKLFKAVPGLLQAFRFGIFAATEGDWFKYFPDTPKAEANRKKYERACLERMKRIVPEKYHELLSPNYGIGCKRRIFDQRWYKSLQDPRIELTTQPLARVNENSVTLGEGVLYPPNAKGDYPEKEVPADVIVLANGFDTTKWLHPLKVVGKGGKDLVETMDERGGAQAYQGTAMDGFPNFFIIFGPNTVTGHSSVVMCCENMVNYSLNFIGPILEGDVSAVDVKREAEVAYTAEIQKSLKKTVWMSGGCTSWYYTKDGWNSTGYPYSQIDFYRRCTFPKWSHWNINYTSKGLRKKRTKQAARVLLTLLAVVGAYRLHQRGVSVKDVRMYLQRSIYAILAQVVQVWLVAKQRVTQGISYAL</sequence>
<accession>A0A6A6V9Q3</accession>
<dbReference type="PANTHER" id="PTHR42877">
    <property type="entry name" value="L-ORNITHINE N(5)-MONOOXYGENASE-RELATED"/>
    <property type="match status" value="1"/>
</dbReference>
<protein>
    <submittedName>
        <fullName evidence="2">FAD/NAD(P)-binding domain-containing protein</fullName>
    </submittedName>
</protein>
<reference evidence="2" key="1">
    <citation type="journal article" date="2020" name="Stud. Mycol.">
        <title>101 Dothideomycetes genomes: a test case for predicting lifestyles and emergence of pathogens.</title>
        <authorList>
            <person name="Haridas S."/>
            <person name="Albert R."/>
            <person name="Binder M."/>
            <person name="Bloem J."/>
            <person name="Labutti K."/>
            <person name="Salamov A."/>
            <person name="Andreopoulos B."/>
            <person name="Baker S."/>
            <person name="Barry K."/>
            <person name="Bills G."/>
            <person name="Bluhm B."/>
            <person name="Cannon C."/>
            <person name="Castanera R."/>
            <person name="Culley D."/>
            <person name="Daum C."/>
            <person name="Ezra D."/>
            <person name="Gonzalez J."/>
            <person name="Henrissat B."/>
            <person name="Kuo A."/>
            <person name="Liang C."/>
            <person name="Lipzen A."/>
            <person name="Lutzoni F."/>
            <person name="Magnuson J."/>
            <person name="Mondo S."/>
            <person name="Nolan M."/>
            <person name="Ohm R."/>
            <person name="Pangilinan J."/>
            <person name="Park H.-J."/>
            <person name="Ramirez L."/>
            <person name="Alfaro M."/>
            <person name="Sun H."/>
            <person name="Tritt A."/>
            <person name="Yoshinaga Y."/>
            <person name="Zwiers L.-H."/>
            <person name="Turgeon B."/>
            <person name="Goodwin S."/>
            <person name="Spatafora J."/>
            <person name="Crous P."/>
            <person name="Grigoriev I."/>
        </authorList>
    </citation>
    <scope>NUCLEOTIDE SEQUENCE</scope>
    <source>
        <strain evidence="2">CBS 119925</strain>
    </source>
</reference>
<dbReference type="Pfam" id="PF13450">
    <property type="entry name" value="NAD_binding_8"/>
    <property type="match status" value="1"/>
</dbReference>
<dbReference type="SUPFAM" id="SSF51905">
    <property type="entry name" value="FAD/NAD(P)-binding domain"/>
    <property type="match status" value="2"/>
</dbReference>
<dbReference type="PROSITE" id="PS51257">
    <property type="entry name" value="PROKAR_LIPOPROTEIN"/>
    <property type="match status" value="1"/>
</dbReference>
<dbReference type="PANTHER" id="PTHR42877:SF10">
    <property type="entry name" value="L-ORNITHINE N(5)-OXYGENASE"/>
    <property type="match status" value="1"/>
</dbReference>
<organism evidence="2 3">
    <name type="scientific">Sporormia fimetaria CBS 119925</name>
    <dbReference type="NCBI Taxonomy" id="1340428"/>
    <lineage>
        <taxon>Eukaryota</taxon>
        <taxon>Fungi</taxon>
        <taxon>Dikarya</taxon>
        <taxon>Ascomycota</taxon>
        <taxon>Pezizomycotina</taxon>
        <taxon>Dothideomycetes</taxon>
        <taxon>Pleosporomycetidae</taxon>
        <taxon>Pleosporales</taxon>
        <taxon>Sporormiaceae</taxon>
        <taxon>Sporormia</taxon>
    </lineage>
</organism>
<name>A0A6A6V9Q3_9PLEO</name>
<keyword evidence="3" id="KW-1185">Reference proteome</keyword>
<evidence type="ECO:0000256" key="1">
    <source>
        <dbReference type="ARBA" id="ARBA00010139"/>
    </source>
</evidence>
<evidence type="ECO:0000313" key="2">
    <source>
        <dbReference type="EMBL" id="KAF2746439.1"/>
    </source>
</evidence>
<gene>
    <name evidence="2" type="ORF">M011DRAFT_468530</name>
</gene>
<evidence type="ECO:0000313" key="3">
    <source>
        <dbReference type="Proteomes" id="UP000799440"/>
    </source>
</evidence>
<dbReference type="InterPro" id="IPR051209">
    <property type="entry name" value="FAD-bind_Monooxygenase_sf"/>
</dbReference>
<dbReference type="Proteomes" id="UP000799440">
    <property type="component" value="Unassembled WGS sequence"/>
</dbReference>
<dbReference type="InterPro" id="IPR036188">
    <property type="entry name" value="FAD/NAD-bd_sf"/>
</dbReference>
<dbReference type="EMBL" id="MU006577">
    <property type="protein sequence ID" value="KAF2746439.1"/>
    <property type="molecule type" value="Genomic_DNA"/>
</dbReference>
<dbReference type="AlphaFoldDB" id="A0A6A6V9Q3"/>
<proteinExistence type="inferred from homology"/>
<comment type="similarity">
    <text evidence="1">Belongs to the FAD-binding monooxygenase family.</text>
</comment>
<dbReference type="OrthoDB" id="3971593at2759"/>
<dbReference type="Gene3D" id="3.50.50.60">
    <property type="entry name" value="FAD/NAD(P)-binding domain"/>
    <property type="match status" value="2"/>
</dbReference>